<dbReference type="Proteomes" id="UP000323876">
    <property type="component" value="Unassembled WGS sequence"/>
</dbReference>
<feature type="region of interest" description="Disordered" evidence="3">
    <location>
        <begin position="26"/>
        <end position="49"/>
    </location>
</feature>
<sequence>MDASAIFRSRRWNAFSDNGFRARRSARNGLRRRETSLGRAQRHRAGADRARWGARKSRRVCDAIAVAIGSNESNGRWGEHNAERRRVILEAAVALIEDPESGPDIPLQAIADRAGVKRSVIYRHFADRTDLDAQTRAFAVLGVAEELVTGLNLDGSIDEVIYRTVEKFARWISAHAKLHEWIEQGPGSHAPSGQELVTGTKAAIAERIVAIFRMAMALLGAEDEPGMESMVFGVVAMVDGALTRWVRTRPDGVDAAAMARMLTTTIVYVIDGHARARGLVLDPHRPLNEVLGVSLSPF</sequence>
<dbReference type="InterPro" id="IPR050109">
    <property type="entry name" value="HTH-type_TetR-like_transc_reg"/>
</dbReference>
<evidence type="ECO:0000259" key="4">
    <source>
        <dbReference type="PROSITE" id="PS50977"/>
    </source>
</evidence>
<dbReference type="GO" id="GO:0003700">
    <property type="term" value="F:DNA-binding transcription factor activity"/>
    <property type="evidence" value="ECO:0007669"/>
    <property type="project" value="TreeGrafter"/>
</dbReference>
<dbReference type="Pfam" id="PF00440">
    <property type="entry name" value="TetR_N"/>
    <property type="match status" value="1"/>
</dbReference>
<gene>
    <name evidence="5" type="ORF">F3087_10975</name>
</gene>
<dbReference type="PANTHER" id="PTHR30055">
    <property type="entry name" value="HTH-TYPE TRANSCRIPTIONAL REGULATOR RUTR"/>
    <property type="match status" value="1"/>
</dbReference>
<evidence type="ECO:0000256" key="3">
    <source>
        <dbReference type="SAM" id="MobiDB-lite"/>
    </source>
</evidence>
<dbReference type="EMBL" id="VXLC01000003">
    <property type="protein sequence ID" value="KAA8889440.1"/>
    <property type="molecule type" value="Genomic_DNA"/>
</dbReference>
<organism evidence="5 6">
    <name type="scientific">Nocardia colli</name>
    <dbReference type="NCBI Taxonomy" id="2545717"/>
    <lineage>
        <taxon>Bacteria</taxon>
        <taxon>Bacillati</taxon>
        <taxon>Actinomycetota</taxon>
        <taxon>Actinomycetes</taxon>
        <taxon>Mycobacteriales</taxon>
        <taxon>Nocardiaceae</taxon>
        <taxon>Nocardia</taxon>
    </lineage>
</organism>
<dbReference type="OrthoDB" id="4542604at2"/>
<evidence type="ECO:0000256" key="1">
    <source>
        <dbReference type="ARBA" id="ARBA00023125"/>
    </source>
</evidence>
<dbReference type="GO" id="GO:0000976">
    <property type="term" value="F:transcription cis-regulatory region binding"/>
    <property type="evidence" value="ECO:0007669"/>
    <property type="project" value="TreeGrafter"/>
</dbReference>
<dbReference type="AlphaFoldDB" id="A0A5N0EKR6"/>
<evidence type="ECO:0000256" key="2">
    <source>
        <dbReference type="PROSITE-ProRule" id="PRU00335"/>
    </source>
</evidence>
<dbReference type="SUPFAM" id="SSF46689">
    <property type="entry name" value="Homeodomain-like"/>
    <property type="match status" value="1"/>
</dbReference>
<proteinExistence type="predicted"/>
<name>A0A5N0EKR6_9NOCA</name>
<protein>
    <submittedName>
        <fullName evidence="5">TetR/AcrR family transcriptional regulator</fullName>
    </submittedName>
</protein>
<keyword evidence="1 2" id="KW-0238">DNA-binding</keyword>
<accession>A0A5N0EKR6</accession>
<evidence type="ECO:0000313" key="6">
    <source>
        <dbReference type="Proteomes" id="UP000323876"/>
    </source>
</evidence>
<dbReference type="PANTHER" id="PTHR30055:SF160">
    <property type="entry name" value="TRANSCRIPTIONAL REGULATORY PROTEIN (PROBABLY ASNC-FAMILY)-RELATED"/>
    <property type="match status" value="1"/>
</dbReference>
<feature type="DNA-binding region" description="H-T-H motif" evidence="2">
    <location>
        <begin position="106"/>
        <end position="125"/>
    </location>
</feature>
<dbReference type="InterPro" id="IPR009057">
    <property type="entry name" value="Homeodomain-like_sf"/>
</dbReference>
<evidence type="ECO:0000313" key="5">
    <source>
        <dbReference type="EMBL" id="KAA8889440.1"/>
    </source>
</evidence>
<comment type="caution">
    <text evidence="5">The sequence shown here is derived from an EMBL/GenBank/DDBJ whole genome shotgun (WGS) entry which is preliminary data.</text>
</comment>
<reference evidence="5 6" key="1">
    <citation type="submission" date="2019-09" db="EMBL/GenBank/DDBJ databases">
        <authorList>
            <person name="Wang X."/>
        </authorList>
    </citation>
    <scope>NUCLEOTIDE SEQUENCE [LARGE SCALE GENOMIC DNA]</scope>
    <source>
        <strain evidence="5 6">CICC 11023</strain>
    </source>
</reference>
<feature type="domain" description="HTH tetR-type" evidence="4">
    <location>
        <begin position="82"/>
        <end position="143"/>
    </location>
</feature>
<dbReference type="InterPro" id="IPR001647">
    <property type="entry name" value="HTH_TetR"/>
</dbReference>
<keyword evidence="6" id="KW-1185">Reference proteome</keyword>
<dbReference type="Gene3D" id="1.10.357.10">
    <property type="entry name" value="Tetracycline Repressor, domain 2"/>
    <property type="match status" value="1"/>
</dbReference>
<dbReference type="PROSITE" id="PS50977">
    <property type="entry name" value="HTH_TETR_2"/>
    <property type="match status" value="1"/>
</dbReference>